<protein>
    <submittedName>
        <fullName evidence="8">Ribosomal RNA large subunit methyltransferase N</fullName>
    </submittedName>
</protein>
<evidence type="ECO:0000313" key="8">
    <source>
        <dbReference type="EMBL" id="KKR32853.1"/>
    </source>
</evidence>
<evidence type="ECO:0000256" key="4">
    <source>
        <dbReference type="ARBA" id="ARBA00022723"/>
    </source>
</evidence>
<accession>A0A0G0PY82</accession>
<dbReference type="InterPro" id="IPR058240">
    <property type="entry name" value="rSAM_sf"/>
</dbReference>
<keyword evidence="8" id="KW-0489">Methyltransferase</keyword>
<evidence type="ECO:0000259" key="7">
    <source>
        <dbReference type="PROSITE" id="PS51918"/>
    </source>
</evidence>
<keyword evidence="5" id="KW-0408">Iron</keyword>
<organism evidence="8 9">
    <name type="scientific">Candidatus Gottesmanbacteria bacterium GW2011_GWC2_39_8</name>
    <dbReference type="NCBI Taxonomy" id="1618450"/>
    <lineage>
        <taxon>Bacteria</taxon>
        <taxon>Candidatus Gottesmaniibacteriota</taxon>
    </lineage>
</organism>
<sequence length="233" mass="25913">VGCPMRCLFCATGKMGFTRNLKAVEIVDQVLYFARLLKKENKTVTNIVFMGMGEPLLNLKEVLEAINIFTGPEKLGMSERKITISTCGVTPNLIELIKSDYKGRLALSLHAANQKLREKLMPITSKYPLPELLKVVKEFAEKTGKRVSYEYILIDGLNDKPEDAKTLSLLLGKYLTHVNLIPYNPVSGKDWKRSSKNSIKIFSDYLTAGDLEHTIRVTMGDDIGAACGQLAGK</sequence>
<keyword evidence="6" id="KW-0411">Iron-sulfur</keyword>
<dbReference type="PANTHER" id="PTHR30544:SF5">
    <property type="entry name" value="RADICAL SAM CORE DOMAIN-CONTAINING PROTEIN"/>
    <property type="match status" value="1"/>
</dbReference>
<evidence type="ECO:0000256" key="2">
    <source>
        <dbReference type="ARBA" id="ARBA00022485"/>
    </source>
</evidence>
<dbReference type="GO" id="GO:0030488">
    <property type="term" value="P:tRNA methylation"/>
    <property type="evidence" value="ECO:0007669"/>
    <property type="project" value="TreeGrafter"/>
</dbReference>
<feature type="domain" description="Radical SAM core" evidence="7">
    <location>
        <begin position="1"/>
        <end position="222"/>
    </location>
</feature>
<dbReference type="Pfam" id="PF04055">
    <property type="entry name" value="Radical_SAM"/>
    <property type="match status" value="1"/>
</dbReference>
<keyword evidence="4" id="KW-0479">Metal-binding</keyword>
<gene>
    <name evidence="8" type="ORF">UT63_C0030G0011</name>
</gene>
<evidence type="ECO:0000313" key="9">
    <source>
        <dbReference type="Proteomes" id="UP000034539"/>
    </source>
</evidence>
<dbReference type="EMBL" id="LBXN01000030">
    <property type="protein sequence ID" value="KKR32853.1"/>
    <property type="molecule type" value="Genomic_DNA"/>
</dbReference>
<dbReference type="Proteomes" id="UP000034539">
    <property type="component" value="Unassembled WGS sequence"/>
</dbReference>
<dbReference type="PROSITE" id="PS51918">
    <property type="entry name" value="RADICAL_SAM"/>
    <property type="match status" value="1"/>
</dbReference>
<dbReference type="SFLD" id="SFLDS00029">
    <property type="entry name" value="Radical_SAM"/>
    <property type="match status" value="1"/>
</dbReference>
<dbReference type="InterPro" id="IPR007197">
    <property type="entry name" value="rSAM"/>
</dbReference>
<comment type="caution">
    <text evidence="8">The sequence shown here is derived from an EMBL/GenBank/DDBJ whole genome shotgun (WGS) entry which is preliminary data.</text>
</comment>
<dbReference type="CDD" id="cd01335">
    <property type="entry name" value="Radical_SAM"/>
    <property type="match status" value="1"/>
</dbReference>
<dbReference type="InterPro" id="IPR040072">
    <property type="entry name" value="Methyltransferase_A"/>
</dbReference>
<comment type="cofactor">
    <cofactor evidence="1">
        <name>[4Fe-4S] cluster</name>
        <dbReference type="ChEBI" id="CHEBI:49883"/>
    </cofactor>
</comment>
<dbReference type="GO" id="GO:0051539">
    <property type="term" value="F:4 iron, 4 sulfur cluster binding"/>
    <property type="evidence" value="ECO:0007669"/>
    <property type="project" value="UniProtKB-KW"/>
</dbReference>
<evidence type="ECO:0000256" key="3">
    <source>
        <dbReference type="ARBA" id="ARBA00022691"/>
    </source>
</evidence>
<dbReference type="SMART" id="SM00729">
    <property type="entry name" value="Elp3"/>
    <property type="match status" value="1"/>
</dbReference>
<dbReference type="Gene3D" id="3.20.20.70">
    <property type="entry name" value="Aldolase class I"/>
    <property type="match status" value="1"/>
</dbReference>
<keyword evidence="8" id="KW-0808">Transferase</keyword>
<proteinExistence type="predicted"/>
<name>A0A0G0PY82_9BACT</name>
<dbReference type="InterPro" id="IPR006638">
    <property type="entry name" value="Elp3/MiaA/NifB-like_rSAM"/>
</dbReference>
<dbReference type="GO" id="GO:0008168">
    <property type="term" value="F:methyltransferase activity"/>
    <property type="evidence" value="ECO:0007669"/>
    <property type="project" value="UniProtKB-KW"/>
</dbReference>
<dbReference type="InterPro" id="IPR013785">
    <property type="entry name" value="Aldolase_TIM"/>
</dbReference>
<dbReference type="PATRIC" id="fig|1618450.3.peg.742"/>
<evidence type="ECO:0000256" key="5">
    <source>
        <dbReference type="ARBA" id="ARBA00023004"/>
    </source>
</evidence>
<reference evidence="8 9" key="1">
    <citation type="journal article" date="2015" name="Nature">
        <title>rRNA introns, odd ribosomes, and small enigmatic genomes across a large radiation of phyla.</title>
        <authorList>
            <person name="Brown C.T."/>
            <person name="Hug L.A."/>
            <person name="Thomas B.C."/>
            <person name="Sharon I."/>
            <person name="Castelle C.J."/>
            <person name="Singh A."/>
            <person name="Wilkins M.J."/>
            <person name="Williams K.H."/>
            <person name="Banfield J.F."/>
        </authorList>
    </citation>
    <scope>NUCLEOTIDE SEQUENCE [LARGE SCALE GENOMIC DNA]</scope>
</reference>
<feature type="non-terminal residue" evidence="8">
    <location>
        <position position="1"/>
    </location>
</feature>
<dbReference type="GO" id="GO:0070475">
    <property type="term" value="P:rRNA base methylation"/>
    <property type="evidence" value="ECO:0007669"/>
    <property type="project" value="TreeGrafter"/>
</dbReference>
<evidence type="ECO:0000256" key="6">
    <source>
        <dbReference type="ARBA" id="ARBA00023014"/>
    </source>
</evidence>
<keyword evidence="2" id="KW-0004">4Fe-4S</keyword>
<dbReference type="PANTHER" id="PTHR30544">
    <property type="entry name" value="23S RRNA METHYLTRANSFERASE"/>
    <property type="match status" value="1"/>
</dbReference>
<dbReference type="AlphaFoldDB" id="A0A0G0PY82"/>
<dbReference type="GO" id="GO:0046872">
    <property type="term" value="F:metal ion binding"/>
    <property type="evidence" value="ECO:0007669"/>
    <property type="project" value="UniProtKB-KW"/>
</dbReference>
<dbReference type="SUPFAM" id="SSF102114">
    <property type="entry name" value="Radical SAM enzymes"/>
    <property type="match status" value="1"/>
</dbReference>
<keyword evidence="3" id="KW-0949">S-adenosyl-L-methionine</keyword>
<evidence type="ECO:0000256" key="1">
    <source>
        <dbReference type="ARBA" id="ARBA00001966"/>
    </source>
</evidence>